<reference evidence="2 3" key="1">
    <citation type="journal article" date="1992" name="Lakartidningen">
        <title>[Penicillin V and not amoxicillin is the first choice preparation in acute otitis].</title>
        <authorList>
            <person name="Kamme C."/>
            <person name="Lundgren K."/>
            <person name="Prellner K."/>
        </authorList>
    </citation>
    <scope>NUCLEOTIDE SEQUENCE [LARGE SCALE GENOMIC DNA]</scope>
    <source>
        <strain evidence="2 3">PC5538III-hc</strain>
    </source>
</reference>
<evidence type="ECO:0000313" key="2">
    <source>
        <dbReference type="EMBL" id="TXJ47370.1"/>
    </source>
</evidence>
<evidence type="ECO:0000256" key="1">
    <source>
        <dbReference type="SAM" id="Phobius"/>
    </source>
</evidence>
<name>A0A5C8FFG2_BRAPL</name>
<comment type="caution">
    <text evidence="2">The sequence shown here is derived from an EMBL/GenBank/DDBJ whole genome shotgun (WGS) entry which is preliminary data.</text>
</comment>
<dbReference type="EMBL" id="SAXY01000006">
    <property type="protein sequence ID" value="TXJ47370.1"/>
    <property type="molecule type" value="Genomic_DNA"/>
</dbReference>
<feature type="transmembrane region" description="Helical" evidence="1">
    <location>
        <begin position="116"/>
        <end position="138"/>
    </location>
</feature>
<accession>A0A5C8FFG2</accession>
<gene>
    <name evidence="2" type="ORF">EPJ72_00440</name>
</gene>
<dbReference type="Proteomes" id="UP000323176">
    <property type="component" value="Unassembled WGS sequence"/>
</dbReference>
<organism evidence="2 3">
    <name type="scientific">Brachyspira pilosicoli</name>
    <name type="common">Serpulina pilosicoli</name>
    <dbReference type="NCBI Taxonomy" id="52584"/>
    <lineage>
        <taxon>Bacteria</taxon>
        <taxon>Pseudomonadati</taxon>
        <taxon>Spirochaetota</taxon>
        <taxon>Spirochaetia</taxon>
        <taxon>Brachyspirales</taxon>
        <taxon>Brachyspiraceae</taxon>
        <taxon>Brachyspira</taxon>
    </lineage>
</organism>
<dbReference type="AlphaFoldDB" id="A0A5C8FFG2"/>
<keyword evidence="1" id="KW-0472">Membrane</keyword>
<keyword evidence="1" id="KW-1133">Transmembrane helix</keyword>
<sequence>MVLANIQGKNIENAGVTAADGVIVTGKEEREVLVKIADKVGRKNLINDGYIRKLTITDNYCFLEHPELDDIGRKRYLLLIWSNNSPKDNIKRTIEVIGCNFDNWKIKNEQYKKKQMIAKGILTGTVILGVVIAFAVIFK</sequence>
<evidence type="ECO:0000313" key="3">
    <source>
        <dbReference type="Proteomes" id="UP000323176"/>
    </source>
</evidence>
<protein>
    <submittedName>
        <fullName evidence="2">Uncharacterized protein</fullName>
    </submittedName>
</protein>
<dbReference type="OrthoDB" id="309046at2"/>
<proteinExistence type="predicted"/>
<keyword evidence="1" id="KW-0812">Transmembrane</keyword>